<dbReference type="Proteomes" id="UP000813444">
    <property type="component" value="Unassembled WGS sequence"/>
</dbReference>
<evidence type="ECO:0000256" key="10">
    <source>
        <dbReference type="ARBA" id="ARBA00022989"/>
    </source>
</evidence>
<dbReference type="PANTHER" id="PTHR12468:SF2">
    <property type="entry name" value="GPI MANNOSYLTRANSFERASE 2"/>
    <property type="match status" value="1"/>
</dbReference>
<dbReference type="InterPro" id="IPR007315">
    <property type="entry name" value="PIG-V/Gpi18"/>
</dbReference>
<dbReference type="UniPathway" id="UPA00196"/>
<gene>
    <name evidence="13" type="ORF">B0I35DRAFT_436352</name>
</gene>
<evidence type="ECO:0000256" key="12">
    <source>
        <dbReference type="RuleBase" id="RU363112"/>
    </source>
</evidence>
<keyword evidence="9 12" id="KW-0256">Endoplasmic reticulum</keyword>
<evidence type="ECO:0000256" key="11">
    <source>
        <dbReference type="ARBA" id="ARBA00023136"/>
    </source>
</evidence>
<dbReference type="GO" id="GO:0006506">
    <property type="term" value="P:GPI anchor biosynthetic process"/>
    <property type="evidence" value="ECO:0007669"/>
    <property type="project" value="UniProtKB-UniPathway"/>
</dbReference>
<evidence type="ECO:0000313" key="13">
    <source>
        <dbReference type="EMBL" id="KAH7312198.1"/>
    </source>
</evidence>
<feature type="transmembrane region" description="Helical" evidence="12">
    <location>
        <begin position="358"/>
        <end position="376"/>
    </location>
</feature>
<dbReference type="PANTHER" id="PTHR12468">
    <property type="entry name" value="GPI MANNOSYLTRANSFERASE 2"/>
    <property type="match status" value="1"/>
</dbReference>
<dbReference type="GO" id="GO:0005789">
    <property type="term" value="C:endoplasmic reticulum membrane"/>
    <property type="evidence" value="ECO:0007669"/>
    <property type="project" value="UniProtKB-SubCell"/>
</dbReference>
<dbReference type="AlphaFoldDB" id="A0A8K0WNW4"/>
<evidence type="ECO:0000256" key="7">
    <source>
        <dbReference type="ARBA" id="ARBA00022679"/>
    </source>
</evidence>
<keyword evidence="6 12" id="KW-0328">Glycosyltransferase</keyword>
<comment type="subcellular location">
    <subcellularLocation>
        <location evidence="1 12">Endoplasmic reticulum membrane</location>
        <topology evidence="1 12">Multi-pass membrane protein</topology>
    </subcellularLocation>
</comment>
<keyword evidence="14" id="KW-1185">Reference proteome</keyword>
<protein>
    <recommendedName>
        <fullName evidence="4 12">GPI mannosyltransferase 2</fullName>
        <ecNumber evidence="12">2.4.1.-</ecNumber>
    </recommendedName>
</protein>
<accession>A0A8K0WNW4</accession>
<feature type="transmembrane region" description="Helical" evidence="12">
    <location>
        <begin position="316"/>
        <end position="337"/>
    </location>
</feature>
<dbReference type="Pfam" id="PF04188">
    <property type="entry name" value="Mannosyl_trans2"/>
    <property type="match status" value="1"/>
</dbReference>
<keyword evidence="5 12" id="KW-0337">GPI-anchor biosynthesis</keyword>
<proteinExistence type="inferred from homology"/>
<dbReference type="GO" id="GO:0000009">
    <property type="term" value="F:alpha-1,6-mannosyltransferase activity"/>
    <property type="evidence" value="ECO:0007669"/>
    <property type="project" value="InterPro"/>
</dbReference>
<feature type="transmembrane region" description="Helical" evidence="12">
    <location>
        <begin position="12"/>
        <end position="34"/>
    </location>
</feature>
<feature type="transmembrane region" description="Helical" evidence="12">
    <location>
        <begin position="245"/>
        <end position="268"/>
    </location>
</feature>
<dbReference type="GO" id="GO:0004376">
    <property type="term" value="F:GPI mannosyltransferase activity"/>
    <property type="evidence" value="ECO:0007669"/>
    <property type="project" value="InterPro"/>
</dbReference>
<keyword evidence="11 12" id="KW-0472">Membrane</keyword>
<dbReference type="GO" id="GO:0031501">
    <property type="term" value="C:mannosyltransferase complex"/>
    <property type="evidence" value="ECO:0007669"/>
    <property type="project" value="TreeGrafter"/>
</dbReference>
<evidence type="ECO:0000256" key="2">
    <source>
        <dbReference type="ARBA" id="ARBA00004687"/>
    </source>
</evidence>
<evidence type="ECO:0000256" key="9">
    <source>
        <dbReference type="ARBA" id="ARBA00022824"/>
    </source>
</evidence>
<evidence type="ECO:0000256" key="3">
    <source>
        <dbReference type="ARBA" id="ARBA00008698"/>
    </source>
</evidence>
<comment type="pathway">
    <text evidence="2 12">Glycolipid biosynthesis; glycosylphosphatidylinositol-anchor biosynthesis.</text>
</comment>
<comment type="function">
    <text evidence="12">Mannosyltransferase involved in glycosylphosphatidylinositol-anchor biosynthesis.</text>
</comment>
<feature type="transmembrane region" description="Helical" evidence="12">
    <location>
        <begin position="147"/>
        <end position="165"/>
    </location>
</feature>
<keyword evidence="7 12" id="KW-0808">Transferase</keyword>
<evidence type="ECO:0000256" key="6">
    <source>
        <dbReference type="ARBA" id="ARBA00022676"/>
    </source>
</evidence>
<evidence type="ECO:0000256" key="5">
    <source>
        <dbReference type="ARBA" id="ARBA00022502"/>
    </source>
</evidence>
<evidence type="ECO:0000256" key="4">
    <source>
        <dbReference type="ARBA" id="ARBA00013795"/>
    </source>
</evidence>
<dbReference type="EMBL" id="JAGPNK010000010">
    <property type="protein sequence ID" value="KAH7312198.1"/>
    <property type="molecule type" value="Genomic_DNA"/>
</dbReference>
<comment type="caution">
    <text evidence="13">The sequence shown here is derived from an EMBL/GenBank/DDBJ whole genome shotgun (WGS) entry which is preliminary data.</text>
</comment>
<keyword evidence="8 12" id="KW-0812">Transmembrane</keyword>
<evidence type="ECO:0000256" key="1">
    <source>
        <dbReference type="ARBA" id="ARBA00004477"/>
    </source>
</evidence>
<dbReference type="OrthoDB" id="10252502at2759"/>
<reference evidence="13" key="1">
    <citation type="journal article" date="2021" name="Nat. Commun.">
        <title>Genetic determinants of endophytism in the Arabidopsis root mycobiome.</title>
        <authorList>
            <person name="Mesny F."/>
            <person name="Miyauchi S."/>
            <person name="Thiergart T."/>
            <person name="Pickel B."/>
            <person name="Atanasova L."/>
            <person name="Karlsson M."/>
            <person name="Huettel B."/>
            <person name="Barry K.W."/>
            <person name="Haridas S."/>
            <person name="Chen C."/>
            <person name="Bauer D."/>
            <person name="Andreopoulos W."/>
            <person name="Pangilinan J."/>
            <person name="LaButti K."/>
            <person name="Riley R."/>
            <person name="Lipzen A."/>
            <person name="Clum A."/>
            <person name="Drula E."/>
            <person name="Henrissat B."/>
            <person name="Kohler A."/>
            <person name="Grigoriev I.V."/>
            <person name="Martin F.M."/>
            <person name="Hacquard S."/>
        </authorList>
    </citation>
    <scope>NUCLEOTIDE SEQUENCE</scope>
    <source>
        <strain evidence="13">MPI-CAGE-CH-0235</strain>
    </source>
</reference>
<feature type="transmembrane region" description="Helical" evidence="12">
    <location>
        <begin position="117"/>
        <end position="135"/>
    </location>
</feature>
<name>A0A8K0WNW4_9HYPO</name>
<comment type="caution">
    <text evidence="12">Lacks conserved residue(s) required for the propagation of feature annotation.</text>
</comment>
<dbReference type="EC" id="2.4.1.-" evidence="12"/>
<organism evidence="13 14">
    <name type="scientific">Stachybotrys elegans</name>
    <dbReference type="NCBI Taxonomy" id="80388"/>
    <lineage>
        <taxon>Eukaryota</taxon>
        <taxon>Fungi</taxon>
        <taxon>Dikarya</taxon>
        <taxon>Ascomycota</taxon>
        <taxon>Pezizomycotina</taxon>
        <taxon>Sordariomycetes</taxon>
        <taxon>Hypocreomycetidae</taxon>
        <taxon>Hypocreales</taxon>
        <taxon>Stachybotryaceae</taxon>
        <taxon>Stachybotrys</taxon>
    </lineage>
</organism>
<comment type="similarity">
    <text evidence="3 12">Belongs to the PIGV family.</text>
</comment>
<evidence type="ECO:0000313" key="14">
    <source>
        <dbReference type="Proteomes" id="UP000813444"/>
    </source>
</evidence>
<evidence type="ECO:0000256" key="8">
    <source>
        <dbReference type="ARBA" id="ARBA00022692"/>
    </source>
</evidence>
<sequence>MSFISHDAHPRRSLAVIFASWKGLMLAISLVTALGSDYDTSASLFFDVAYGPSGPSPSALASRLTKWDALYFMHAAHDDYVYEQEWAFGVGLPWTVKALLRAGRSLGLAADGVVEPVLAILIAHVSHLVAVLALYELTMLVFASKRLAFVTSVLHTISPAGLFLSAPYAESPTACLSFIGNLLFALSLKQGDASLARHVAQVGAGAAFGLATLFRSNAILGGLLFAVEALKCLGAFIHGPSLRKLLNIIAPVVGGFCVLAGTIVPQALAWMRYCLVDLTDMEPRPWCAGLIPSIYTFVQSHYWNVGFLRYWTPGNIPLFFLAGPVLALLITSAMEVLRGGPLQPARSLMLVPAEPYRLFVQTLAVGQLLLAALALTSYHVQIITRLASGYPLWYWWIASSLSSKESSSWGRSSTVFMIMYGTIQGVLFASFLPPA</sequence>
<keyword evidence="10 12" id="KW-1133">Transmembrane helix</keyword>